<dbReference type="EMBL" id="JAQQBR010001834">
    <property type="protein sequence ID" value="KAK0161745.1"/>
    <property type="molecule type" value="Genomic_DNA"/>
</dbReference>
<organism evidence="1 2">
    <name type="scientific">Microctonus hyperodae</name>
    <name type="common">Parasitoid wasp</name>
    <dbReference type="NCBI Taxonomy" id="165561"/>
    <lineage>
        <taxon>Eukaryota</taxon>
        <taxon>Metazoa</taxon>
        <taxon>Ecdysozoa</taxon>
        <taxon>Arthropoda</taxon>
        <taxon>Hexapoda</taxon>
        <taxon>Insecta</taxon>
        <taxon>Pterygota</taxon>
        <taxon>Neoptera</taxon>
        <taxon>Endopterygota</taxon>
        <taxon>Hymenoptera</taxon>
        <taxon>Apocrita</taxon>
        <taxon>Ichneumonoidea</taxon>
        <taxon>Braconidae</taxon>
        <taxon>Euphorinae</taxon>
        <taxon>Microctonus</taxon>
    </lineage>
</organism>
<dbReference type="InterPro" id="IPR013083">
    <property type="entry name" value="Znf_RING/FYVE/PHD"/>
</dbReference>
<dbReference type="SUPFAM" id="SSF57903">
    <property type="entry name" value="FYVE/PHD zinc finger"/>
    <property type="match status" value="1"/>
</dbReference>
<comment type="caution">
    <text evidence="1">The sequence shown here is derived from an EMBL/GenBank/DDBJ whole genome shotgun (WGS) entry which is preliminary data.</text>
</comment>
<dbReference type="AlphaFoldDB" id="A0AA39F2I7"/>
<proteinExistence type="predicted"/>
<accession>A0AA39F2I7</accession>
<sequence>MAANSETIQRLWETHKDSKNFVSGTHKVIAAYRNLTQICLSGRSSWAHLENICQLDDEEDIEIQYEEESDTLPEVDDTECAGCRESYNNTRKKEDWLQCIICQKWFHENCSHYINTC</sequence>
<dbReference type="InterPro" id="IPR011011">
    <property type="entry name" value="Znf_FYVE_PHD"/>
</dbReference>
<keyword evidence="2" id="KW-1185">Reference proteome</keyword>
<reference evidence="1" key="1">
    <citation type="journal article" date="2023" name="bioRxiv">
        <title>Scaffold-level genome assemblies of two parasitoid biocontrol wasps reveal the parthenogenesis mechanism and an associated novel virus.</title>
        <authorList>
            <person name="Inwood S."/>
            <person name="Skelly J."/>
            <person name="Guhlin J."/>
            <person name="Harrop T."/>
            <person name="Goldson S."/>
            <person name="Dearden P."/>
        </authorList>
    </citation>
    <scope>NUCLEOTIDE SEQUENCE</scope>
    <source>
        <strain evidence="1">Lincoln</strain>
        <tissue evidence="1">Whole body</tissue>
    </source>
</reference>
<evidence type="ECO:0000313" key="2">
    <source>
        <dbReference type="Proteomes" id="UP001168972"/>
    </source>
</evidence>
<dbReference type="Proteomes" id="UP001168972">
    <property type="component" value="Unassembled WGS sequence"/>
</dbReference>
<dbReference type="Gene3D" id="3.30.40.10">
    <property type="entry name" value="Zinc/RING finger domain, C3HC4 (zinc finger)"/>
    <property type="match status" value="1"/>
</dbReference>
<evidence type="ECO:0000313" key="1">
    <source>
        <dbReference type="EMBL" id="KAK0161745.1"/>
    </source>
</evidence>
<name>A0AA39F2I7_MICHY</name>
<protein>
    <submittedName>
        <fullName evidence="1">Uncharacterized protein</fullName>
    </submittedName>
</protein>
<reference evidence="1" key="2">
    <citation type="submission" date="2023-03" db="EMBL/GenBank/DDBJ databases">
        <authorList>
            <person name="Inwood S.N."/>
            <person name="Skelly J.G."/>
            <person name="Guhlin J."/>
            <person name="Harrop T.W.R."/>
            <person name="Goldson S.G."/>
            <person name="Dearden P.K."/>
        </authorList>
    </citation>
    <scope>NUCLEOTIDE SEQUENCE</scope>
    <source>
        <strain evidence="1">Lincoln</strain>
        <tissue evidence="1">Whole body</tissue>
    </source>
</reference>
<gene>
    <name evidence="1" type="ORF">PV327_008163</name>
</gene>